<proteinExistence type="predicted"/>
<sequence>MTSVAYYTPSPAVEVRGRVFRELRIRVKVKKMARKSSVSLPKFVQLQQEEGEEHLKREGLRDFEAVEGAGRGEGKSGILTHEQDVAEGFNEWFSQVYNKGIRGTGKKLNGDSTSQGVEGNSKYILISDAVILRNFLKLKNRKSKGPDDIPSDAIKLGNNAIVPIYEHCLEQL</sequence>
<organism evidence="1 2">
    <name type="scientific">Ladona fulva</name>
    <name type="common">Scarce chaser dragonfly</name>
    <name type="synonym">Libellula fulva</name>
    <dbReference type="NCBI Taxonomy" id="123851"/>
    <lineage>
        <taxon>Eukaryota</taxon>
        <taxon>Metazoa</taxon>
        <taxon>Ecdysozoa</taxon>
        <taxon>Arthropoda</taxon>
        <taxon>Hexapoda</taxon>
        <taxon>Insecta</taxon>
        <taxon>Pterygota</taxon>
        <taxon>Palaeoptera</taxon>
        <taxon>Odonata</taxon>
        <taxon>Epiprocta</taxon>
        <taxon>Anisoptera</taxon>
        <taxon>Libelluloidea</taxon>
        <taxon>Libellulidae</taxon>
        <taxon>Ladona</taxon>
    </lineage>
</organism>
<dbReference type="Proteomes" id="UP000792457">
    <property type="component" value="Unassembled WGS sequence"/>
</dbReference>
<accession>A0A8K0KB11</accession>
<keyword evidence="2" id="KW-1185">Reference proteome</keyword>
<reference evidence="1" key="2">
    <citation type="submission" date="2017-10" db="EMBL/GenBank/DDBJ databases">
        <title>Ladona fulva Genome sequencing and assembly.</title>
        <authorList>
            <person name="Murali S."/>
            <person name="Richards S."/>
            <person name="Bandaranaike D."/>
            <person name="Bellair M."/>
            <person name="Blankenburg K."/>
            <person name="Chao H."/>
            <person name="Dinh H."/>
            <person name="Doddapaneni H."/>
            <person name="Dugan-Rocha S."/>
            <person name="Elkadiri S."/>
            <person name="Gnanaolivu R."/>
            <person name="Hernandez B."/>
            <person name="Skinner E."/>
            <person name="Javaid M."/>
            <person name="Lee S."/>
            <person name="Li M."/>
            <person name="Ming W."/>
            <person name="Munidasa M."/>
            <person name="Muniz J."/>
            <person name="Nguyen L."/>
            <person name="Hughes D."/>
            <person name="Osuji N."/>
            <person name="Pu L.-L."/>
            <person name="Puazo M."/>
            <person name="Qu C."/>
            <person name="Quiroz J."/>
            <person name="Raj R."/>
            <person name="Weissenberger G."/>
            <person name="Xin Y."/>
            <person name="Zou X."/>
            <person name="Han Y."/>
            <person name="Worley K."/>
            <person name="Muzny D."/>
            <person name="Gibbs R."/>
        </authorList>
    </citation>
    <scope>NUCLEOTIDE SEQUENCE</scope>
    <source>
        <strain evidence="1">Sampled in the wild</strain>
    </source>
</reference>
<protein>
    <submittedName>
        <fullName evidence="1">Uncharacterized protein</fullName>
    </submittedName>
</protein>
<name>A0A8K0KB11_LADFU</name>
<reference evidence="1" key="1">
    <citation type="submission" date="2013-04" db="EMBL/GenBank/DDBJ databases">
        <authorList>
            <person name="Qu J."/>
            <person name="Murali S.C."/>
            <person name="Bandaranaike D."/>
            <person name="Bellair M."/>
            <person name="Blankenburg K."/>
            <person name="Chao H."/>
            <person name="Dinh H."/>
            <person name="Doddapaneni H."/>
            <person name="Downs B."/>
            <person name="Dugan-Rocha S."/>
            <person name="Elkadiri S."/>
            <person name="Gnanaolivu R.D."/>
            <person name="Hernandez B."/>
            <person name="Javaid M."/>
            <person name="Jayaseelan J.C."/>
            <person name="Lee S."/>
            <person name="Li M."/>
            <person name="Ming W."/>
            <person name="Munidasa M."/>
            <person name="Muniz J."/>
            <person name="Nguyen L."/>
            <person name="Ongeri F."/>
            <person name="Osuji N."/>
            <person name="Pu L.-L."/>
            <person name="Puazo M."/>
            <person name="Qu C."/>
            <person name="Quiroz J."/>
            <person name="Raj R."/>
            <person name="Weissenberger G."/>
            <person name="Xin Y."/>
            <person name="Zou X."/>
            <person name="Han Y."/>
            <person name="Richards S."/>
            <person name="Worley K."/>
            <person name="Muzny D."/>
            <person name="Gibbs R."/>
        </authorList>
    </citation>
    <scope>NUCLEOTIDE SEQUENCE</scope>
    <source>
        <strain evidence="1">Sampled in the wild</strain>
    </source>
</reference>
<gene>
    <name evidence="1" type="ORF">J437_LFUL011051</name>
</gene>
<evidence type="ECO:0000313" key="2">
    <source>
        <dbReference type="Proteomes" id="UP000792457"/>
    </source>
</evidence>
<comment type="caution">
    <text evidence="1">The sequence shown here is derived from an EMBL/GenBank/DDBJ whole genome shotgun (WGS) entry which is preliminary data.</text>
</comment>
<evidence type="ECO:0000313" key="1">
    <source>
        <dbReference type="EMBL" id="KAG8231083.1"/>
    </source>
</evidence>
<dbReference type="EMBL" id="KZ308530">
    <property type="protein sequence ID" value="KAG8231083.1"/>
    <property type="molecule type" value="Genomic_DNA"/>
</dbReference>
<dbReference type="AlphaFoldDB" id="A0A8K0KB11"/>